<evidence type="ECO:0000256" key="1">
    <source>
        <dbReference type="SAM" id="MobiDB-lite"/>
    </source>
</evidence>
<feature type="region of interest" description="Disordered" evidence="1">
    <location>
        <begin position="165"/>
        <end position="190"/>
    </location>
</feature>
<protein>
    <submittedName>
        <fullName evidence="2">Uncharacterized protein</fullName>
    </submittedName>
</protein>
<dbReference type="Proteomes" id="UP000799779">
    <property type="component" value="Unassembled WGS sequence"/>
</dbReference>
<gene>
    <name evidence="2" type="ORF">P154DRAFT_568877</name>
</gene>
<dbReference type="EMBL" id="ML977556">
    <property type="protein sequence ID" value="KAF2008056.1"/>
    <property type="molecule type" value="Genomic_DNA"/>
</dbReference>
<reference evidence="2" key="1">
    <citation type="journal article" date="2020" name="Stud. Mycol.">
        <title>101 Dothideomycetes genomes: a test case for predicting lifestyles and emergence of pathogens.</title>
        <authorList>
            <person name="Haridas S."/>
            <person name="Albert R."/>
            <person name="Binder M."/>
            <person name="Bloem J."/>
            <person name="Labutti K."/>
            <person name="Salamov A."/>
            <person name="Andreopoulos B."/>
            <person name="Baker S."/>
            <person name="Barry K."/>
            <person name="Bills G."/>
            <person name="Bluhm B."/>
            <person name="Cannon C."/>
            <person name="Castanera R."/>
            <person name="Culley D."/>
            <person name="Daum C."/>
            <person name="Ezra D."/>
            <person name="Gonzalez J."/>
            <person name="Henrissat B."/>
            <person name="Kuo A."/>
            <person name="Liang C."/>
            <person name="Lipzen A."/>
            <person name="Lutzoni F."/>
            <person name="Magnuson J."/>
            <person name="Mondo S."/>
            <person name="Nolan M."/>
            <person name="Ohm R."/>
            <person name="Pangilinan J."/>
            <person name="Park H.-J."/>
            <person name="Ramirez L."/>
            <person name="Alfaro M."/>
            <person name="Sun H."/>
            <person name="Tritt A."/>
            <person name="Yoshinaga Y."/>
            <person name="Zwiers L.-H."/>
            <person name="Turgeon B."/>
            <person name="Goodwin S."/>
            <person name="Spatafora J."/>
            <person name="Crous P."/>
            <person name="Grigoriev I."/>
        </authorList>
    </citation>
    <scope>NUCLEOTIDE SEQUENCE</scope>
    <source>
        <strain evidence="2">CBS 123094</strain>
    </source>
</reference>
<dbReference type="AlphaFoldDB" id="A0A6A5X590"/>
<organism evidence="2 3">
    <name type="scientific">Amniculicola lignicola CBS 123094</name>
    <dbReference type="NCBI Taxonomy" id="1392246"/>
    <lineage>
        <taxon>Eukaryota</taxon>
        <taxon>Fungi</taxon>
        <taxon>Dikarya</taxon>
        <taxon>Ascomycota</taxon>
        <taxon>Pezizomycotina</taxon>
        <taxon>Dothideomycetes</taxon>
        <taxon>Pleosporomycetidae</taxon>
        <taxon>Pleosporales</taxon>
        <taxon>Amniculicolaceae</taxon>
        <taxon>Amniculicola</taxon>
    </lineage>
</organism>
<sequence>MGDKYCDRQVTYVRVVRCLALSAARVLSRDVPDAAPPTSRFMTQKSRRGLTRNALDSVRGNETLPQDGACTALQAAILGFSSANMDLWLLQDAKKKVLVEDRQCRKLARLLGAADSYLTSPTSLRSRCLAYGIRIDGTAVRFPIHDLFTRLLTYVLNAYYKPPPTRPKMQEPHEWNSHAGGLLTNGSRLS</sequence>
<proteinExistence type="predicted"/>
<name>A0A6A5X590_9PLEO</name>
<keyword evidence="3" id="KW-1185">Reference proteome</keyword>
<accession>A0A6A5X590</accession>
<evidence type="ECO:0000313" key="2">
    <source>
        <dbReference type="EMBL" id="KAF2008056.1"/>
    </source>
</evidence>
<evidence type="ECO:0000313" key="3">
    <source>
        <dbReference type="Proteomes" id="UP000799779"/>
    </source>
</evidence>